<keyword evidence="2" id="KW-0489">Methyltransferase</keyword>
<dbReference type="PROSITE" id="PS51257">
    <property type="entry name" value="PROKAR_LIPOPROTEIN"/>
    <property type="match status" value="1"/>
</dbReference>
<sequence>MEHNQKVCISSISRRTLVLLVVATALGACAQIGGMRASPESAAISKERIAAIVASPDRRPADRTNDRRRKPEQILEFIGVGPGMTVLDLSAGGGYTTELLARAVGPGGKVYGQSAPRNPNAAPPASPEAGTASPSAQAAPRPAPLPSPAALAERARHPALGHIVPVVRPFEDPVPPEAASNGLDLVTFMFNYHDMGHLQVDRARLNRAVFAALKPGGMYVIGDHSGRPGTGISESGTLHRIEEAFLRREVEAAGFVLAAEGAFLRNPADPRDKNTPEPPQPKDEFILKFIKPGGK</sequence>
<dbReference type="Proteomes" id="UP000198284">
    <property type="component" value="Unassembled WGS sequence"/>
</dbReference>
<organism evidence="2 3">
    <name type="scientific">Noviherbaspirillum humi</name>
    <dbReference type="NCBI Taxonomy" id="1688639"/>
    <lineage>
        <taxon>Bacteria</taxon>
        <taxon>Pseudomonadati</taxon>
        <taxon>Pseudomonadota</taxon>
        <taxon>Betaproteobacteria</taxon>
        <taxon>Burkholderiales</taxon>
        <taxon>Oxalobacteraceae</taxon>
        <taxon>Noviherbaspirillum</taxon>
    </lineage>
</organism>
<reference evidence="2 3" key="1">
    <citation type="submission" date="2017-06" db="EMBL/GenBank/DDBJ databases">
        <authorList>
            <person name="Kim H.J."/>
            <person name="Triplett B.A."/>
        </authorList>
    </citation>
    <scope>NUCLEOTIDE SEQUENCE [LARGE SCALE GENOMIC DNA]</scope>
    <source>
        <strain evidence="2 3">U15</strain>
    </source>
</reference>
<evidence type="ECO:0000313" key="2">
    <source>
        <dbReference type="EMBL" id="SNS92130.1"/>
    </source>
</evidence>
<proteinExistence type="predicted"/>
<feature type="region of interest" description="Disordered" evidence="1">
    <location>
        <begin position="266"/>
        <end position="295"/>
    </location>
</feature>
<dbReference type="Gene3D" id="3.40.50.150">
    <property type="entry name" value="Vaccinia Virus protein VP39"/>
    <property type="match status" value="1"/>
</dbReference>
<evidence type="ECO:0000313" key="3">
    <source>
        <dbReference type="Proteomes" id="UP000198284"/>
    </source>
</evidence>
<feature type="compositionally biased region" description="Basic and acidic residues" evidence="1">
    <location>
        <begin position="268"/>
        <end position="286"/>
    </location>
</feature>
<gene>
    <name evidence="2" type="ORF">SAMN06265795_10979</name>
</gene>
<feature type="compositionally biased region" description="Low complexity" evidence="1">
    <location>
        <begin position="127"/>
        <end position="140"/>
    </location>
</feature>
<dbReference type="RefSeq" id="WP_217900172.1">
    <property type="nucleotide sequence ID" value="NZ_FZOT01000009.1"/>
</dbReference>
<dbReference type="AlphaFoldDB" id="A0A239IER7"/>
<keyword evidence="3" id="KW-1185">Reference proteome</keyword>
<dbReference type="GO" id="GO:0008168">
    <property type="term" value="F:methyltransferase activity"/>
    <property type="evidence" value="ECO:0007669"/>
    <property type="project" value="UniProtKB-KW"/>
</dbReference>
<dbReference type="InterPro" id="IPR029063">
    <property type="entry name" value="SAM-dependent_MTases_sf"/>
</dbReference>
<feature type="region of interest" description="Disordered" evidence="1">
    <location>
        <begin position="110"/>
        <end position="148"/>
    </location>
</feature>
<evidence type="ECO:0000256" key="1">
    <source>
        <dbReference type="SAM" id="MobiDB-lite"/>
    </source>
</evidence>
<dbReference type="EMBL" id="FZOT01000009">
    <property type="protein sequence ID" value="SNS92130.1"/>
    <property type="molecule type" value="Genomic_DNA"/>
</dbReference>
<dbReference type="SUPFAM" id="SSF53335">
    <property type="entry name" value="S-adenosyl-L-methionine-dependent methyltransferases"/>
    <property type="match status" value="1"/>
</dbReference>
<keyword evidence="2" id="KW-0808">Transferase</keyword>
<dbReference type="GO" id="GO:0032259">
    <property type="term" value="P:methylation"/>
    <property type="evidence" value="ECO:0007669"/>
    <property type="project" value="UniProtKB-KW"/>
</dbReference>
<protein>
    <submittedName>
        <fullName evidence="2">Predicted methyltransferase</fullName>
    </submittedName>
</protein>
<accession>A0A239IER7</accession>
<name>A0A239IER7_9BURK</name>